<dbReference type="InterPro" id="IPR027417">
    <property type="entry name" value="P-loop_NTPase"/>
</dbReference>
<dbReference type="SUPFAM" id="SSF52540">
    <property type="entry name" value="P-loop containing nucleoside triphosphate hydrolases"/>
    <property type="match status" value="1"/>
</dbReference>
<organism evidence="6 7">
    <name type="scientific">Actinomyces urogenitalis DSM 15434</name>
    <dbReference type="NCBI Taxonomy" id="525246"/>
    <lineage>
        <taxon>Bacteria</taxon>
        <taxon>Bacillati</taxon>
        <taxon>Actinomycetota</taxon>
        <taxon>Actinomycetes</taxon>
        <taxon>Actinomycetales</taxon>
        <taxon>Actinomycetaceae</taxon>
        <taxon>Actinomyces</taxon>
    </lineage>
</organism>
<dbReference type="eggNOG" id="COG4152">
    <property type="taxonomic scope" value="Bacteria"/>
</dbReference>
<dbReference type="EMBL" id="ACFH01000114">
    <property type="protein sequence ID" value="EEH65454.1"/>
    <property type="molecule type" value="Genomic_DNA"/>
</dbReference>
<dbReference type="Proteomes" id="UP000004778">
    <property type="component" value="Unassembled WGS sequence"/>
</dbReference>
<protein>
    <submittedName>
        <fullName evidence="6">ABC transporter, ATP-binding protein</fullName>
    </submittedName>
</protein>
<dbReference type="PROSITE" id="PS50893">
    <property type="entry name" value="ABC_TRANSPORTER_2"/>
    <property type="match status" value="1"/>
</dbReference>
<evidence type="ECO:0000313" key="6">
    <source>
        <dbReference type="EMBL" id="EEH65454.1"/>
    </source>
</evidence>
<dbReference type="GO" id="GO:0005524">
    <property type="term" value="F:ATP binding"/>
    <property type="evidence" value="ECO:0007669"/>
    <property type="project" value="UniProtKB-KW"/>
</dbReference>
<keyword evidence="3" id="KW-0547">Nucleotide-binding</keyword>
<feature type="domain" description="ABC transporter" evidence="5">
    <location>
        <begin position="2"/>
        <end position="229"/>
    </location>
</feature>
<gene>
    <name evidence="6" type="ORF">HMPREF0058_1718</name>
</gene>
<keyword evidence="7" id="KW-1185">Reference proteome</keyword>
<dbReference type="InterPro" id="IPR003593">
    <property type="entry name" value="AAA+_ATPase"/>
</dbReference>
<evidence type="ECO:0000256" key="4">
    <source>
        <dbReference type="ARBA" id="ARBA00022840"/>
    </source>
</evidence>
<dbReference type="HOGENOM" id="CLU_000604_1_2_11"/>
<dbReference type="PANTHER" id="PTHR43335:SF4">
    <property type="entry name" value="ABC TRANSPORTER, ATP-BINDING PROTEIN"/>
    <property type="match status" value="1"/>
</dbReference>
<dbReference type="GO" id="GO:0016887">
    <property type="term" value="F:ATP hydrolysis activity"/>
    <property type="evidence" value="ECO:0007669"/>
    <property type="project" value="InterPro"/>
</dbReference>
<comment type="similarity">
    <text evidence="1">Belongs to the ABC transporter superfamily.</text>
</comment>
<dbReference type="AlphaFoldDB" id="C0W774"/>
<name>C0W774_9ACTO</name>
<evidence type="ECO:0000259" key="5">
    <source>
        <dbReference type="PROSITE" id="PS50893"/>
    </source>
</evidence>
<dbReference type="Pfam" id="PF00005">
    <property type="entry name" value="ABC_tran"/>
    <property type="match status" value="1"/>
</dbReference>
<dbReference type="SMART" id="SM00382">
    <property type="entry name" value="AAA"/>
    <property type="match status" value="1"/>
</dbReference>
<dbReference type="RefSeq" id="WP_006548679.1">
    <property type="nucleotide sequence ID" value="NZ_DS999574.1"/>
</dbReference>
<dbReference type="Gene3D" id="3.40.50.300">
    <property type="entry name" value="P-loop containing nucleotide triphosphate hydrolases"/>
    <property type="match status" value="1"/>
</dbReference>
<dbReference type="OrthoDB" id="9804819at2"/>
<evidence type="ECO:0000256" key="1">
    <source>
        <dbReference type="ARBA" id="ARBA00005417"/>
    </source>
</evidence>
<dbReference type="STRING" id="103621.GCA_001067145_00879"/>
<dbReference type="InterPro" id="IPR003439">
    <property type="entry name" value="ABC_transporter-like_ATP-bd"/>
</dbReference>
<proteinExistence type="inferred from homology"/>
<dbReference type="PROSITE" id="PS00211">
    <property type="entry name" value="ABC_TRANSPORTER_1"/>
    <property type="match status" value="1"/>
</dbReference>
<evidence type="ECO:0000313" key="7">
    <source>
        <dbReference type="Proteomes" id="UP000004778"/>
    </source>
</evidence>
<dbReference type="InterPro" id="IPR017871">
    <property type="entry name" value="ABC_transporter-like_CS"/>
</dbReference>
<reference evidence="6 7" key="1">
    <citation type="submission" date="2009-01" db="EMBL/GenBank/DDBJ databases">
        <authorList>
            <person name="Qin X."/>
            <person name="Bachman B."/>
            <person name="Battles P."/>
            <person name="Bell A."/>
            <person name="Bess C."/>
            <person name="Bickham C."/>
            <person name="Chaboub L."/>
            <person name="Chen D."/>
            <person name="Coyle M."/>
            <person name="Deiros D.R."/>
            <person name="Dinh H."/>
            <person name="Forbes L."/>
            <person name="Fowler G."/>
            <person name="Francisco L."/>
            <person name="Fu Q."/>
            <person name="Gubbala S."/>
            <person name="Hale W."/>
            <person name="Han Y."/>
            <person name="Hemphill L."/>
            <person name="Highlander S.K."/>
            <person name="Hirani K."/>
            <person name="Hogues M."/>
            <person name="Jackson L."/>
            <person name="Jakkamsetti A."/>
            <person name="Javaid M."/>
            <person name="Jiang H."/>
            <person name="Korchina V."/>
            <person name="Kovar C."/>
            <person name="Lara F."/>
            <person name="Lee S."/>
            <person name="Mata R."/>
            <person name="Mathew T."/>
            <person name="Moen C."/>
            <person name="Morales K."/>
            <person name="Munidasa M."/>
            <person name="Nazareth L."/>
            <person name="Ngo R."/>
            <person name="Nguyen L."/>
            <person name="Okwuonu G."/>
            <person name="Ongeri F."/>
            <person name="Patil S."/>
            <person name="Petrosino J."/>
            <person name="Pham C."/>
            <person name="Pham P."/>
            <person name="Pu L.-L."/>
            <person name="Puazo M."/>
            <person name="Raj R."/>
            <person name="Reid J."/>
            <person name="Rouhana J."/>
            <person name="Saada N."/>
            <person name="Shang Y."/>
            <person name="Simmons D."/>
            <person name="Thornton R."/>
            <person name="Warren J."/>
            <person name="Weissenberger G."/>
            <person name="Zhang J."/>
            <person name="Zhang L."/>
            <person name="Zhou C."/>
            <person name="Zhu D."/>
            <person name="Muzny D."/>
            <person name="Worley K."/>
            <person name="Gibbs R."/>
        </authorList>
    </citation>
    <scope>NUCLEOTIDE SEQUENCE [LARGE SCALE GENOMIC DNA]</scope>
    <source>
        <strain evidence="6 7">DSM 15434</strain>
    </source>
</reference>
<evidence type="ECO:0000256" key="3">
    <source>
        <dbReference type="ARBA" id="ARBA00022741"/>
    </source>
</evidence>
<dbReference type="PANTHER" id="PTHR43335">
    <property type="entry name" value="ABC TRANSPORTER, ATP-BINDING PROTEIN"/>
    <property type="match status" value="1"/>
</dbReference>
<evidence type="ECO:0000256" key="2">
    <source>
        <dbReference type="ARBA" id="ARBA00022448"/>
    </source>
</evidence>
<comment type="caution">
    <text evidence="6">The sequence shown here is derived from an EMBL/GenBank/DDBJ whole genome shotgun (WGS) entry which is preliminary data.</text>
</comment>
<keyword evidence="2" id="KW-0813">Transport</keyword>
<accession>C0W774</accession>
<sequence>MLQISRLSKRFGSLQALNELSFHVGDDELVGFVGANGAGKSTTMRIAMGVLEADSGTVTWDGQPVDAGLRRRIGYMPEERGLYPKMKVEAQLTYLARLHGVSKARAQEAALEWTERLGIQARRGDEVQKLSLGNQQRVQLAAALVADPALLILDEPFSGLDPVAVDVMSQVLRERAEAGIPTLFSSHQLDVVERLCDRIVIIRSGQLVAAGTIEELAATSQTAPSPLSPALAGLPQVEVSRDSHGRLIVTASGQDEQELLTAARPLGTVRELGPVRKPLTEIFREALTAPAVDGENPPRTEETTR</sequence>
<keyword evidence="4 6" id="KW-0067">ATP-binding</keyword>